<dbReference type="EMBL" id="SJZI01000001">
    <property type="protein sequence ID" value="TCJ19639.1"/>
    <property type="molecule type" value="Genomic_DNA"/>
</dbReference>
<dbReference type="InterPro" id="IPR029033">
    <property type="entry name" value="His_PPase_superfam"/>
</dbReference>
<dbReference type="SUPFAM" id="SSF53254">
    <property type="entry name" value="Phosphoglycerate mutase-like"/>
    <property type="match status" value="1"/>
</dbReference>
<dbReference type="Pfam" id="PF00300">
    <property type="entry name" value="His_Phos_1"/>
    <property type="match status" value="1"/>
</dbReference>
<name>A0A4R1BPR4_9BACT</name>
<gene>
    <name evidence="1" type="ORF">EPD60_00520</name>
</gene>
<comment type="caution">
    <text evidence="1">The sequence shown here is derived from an EMBL/GenBank/DDBJ whole genome shotgun (WGS) entry which is preliminary data.</text>
</comment>
<dbReference type="OrthoDB" id="3296006at2"/>
<reference evidence="1 2" key="1">
    <citation type="submission" date="2019-03" db="EMBL/GenBank/DDBJ databases">
        <authorList>
            <person name="Kim M.K.M."/>
        </authorList>
    </citation>
    <scope>NUCLEOTIDE SEQUENCE [LARGE SCALE GENOMIC DNA]</scope>
    <source>
        <strain evidence="1 2">17J68-12</strain>
    </source>
</reference>
<sequence>MFAPSNLRTVKKQIEYRNIFDPLNFSTMWRYLTVCSLLLASCQTTRYYIVRHGEKAAPGASMSSDVPLSEAGEQRARDLRGRLLGNHIQYVYSTNYQRTKATARPTAEAIGAGIETYDPKDTSFVARVLARGKGNALIVGHSNTVDDLVNRFMGQQLLQDLPDTAYNNLFIITRKGKKLSFARERYGK</sequence>
<dbReference type="Gene3D" id="3.40.50.1240">
    <property type="entry name" value="Phosphoglycerate mutase-like"/>
    <property type="match status" value="1"/>
</dbReference>
<keyword evidence="2" id="KW-1185">Reference proteome</keyword>
<dbReference type="SMART" id="SM00855">
    <property type="entry name" value="PGAM"/>
    <property type="match status" value="1"/>
</dbReference>
<dbReference type="AlphaFoldDB" id="A0A4R1BPR4"/>
<proteinExistence type="predicted"/>
<evidence type="ECO:0000313" key="1">
    <source>
        <dbReference type="EMBL" id="TCJ19639.1"/>
    </source>
</evidence>
<protein>
    <submittedName>
        <fullName evidence="1">Histidine phosphatase family protein</fullName>
    </submittedName>
</protein>
<organism evidence="1 2">
    <name type="scientific">Flaviaesturariibacter flavus</name>
    <dbReference type="NCBI Taxonomy" id="2502780"/>
    <lineage>
        <taxon>Bacteria</taxon>
        <taxon>Pseudomonadati</taxon>
        <taxon>Bacteroidota</taxon>
        <taxon>Chitinophagia</taxon>
        <taxon>Chitinophagales</taxon>
        <taxon>Chitinophagaceae</taxon>
        <taxon>Flaviaestuariibacter</taxon>
    </lineage>
</organism>
<accession>A0A4R1BPR4</accession>
<dbReference type="Proteomes" id="UP000295334">
    <property type="component" value="Unassembled WGS sequence"/>
</dbReference>
<dbReference type="CDD" id="cd07040">
    <property type="entry name" value="HP"/>
    <property type="match status" value="1"/>
</dbReference>
<dbReference type="InterPro" id="IPR013078">
    <property type="entry name" value="His_Pase_superF_clade-1"/>
</dbReference>
<evidence type="ECO:0000313" key="2">
    <source>
        <dbReference type="Proteomes" id="UP000295334"/>
    </source>
</evidence>